<comment type="caution">
    <text evidence="5">The sequence shown here is derived from an EMBL/GenBank/DDBJ whole genome shotgun (WGS) entry which is preliminary data.</text>
</comment>
<evidence type="ECO:0000313" key="6">
    <source>
        <dbReference type="Proteomes" id="UP000435304"/>
    </source>
</evidence>
<feature type="domain" description="HTH gntR-type" evidence="4">
    <location>
        <begin position="15"/>
        <end position="82"/>
    </location>
</feature>
<dbReference type="InterPro" id="IPR011711">
    <property type="entry name" value="GntR_C"/>
</dbReference>
<evidence type="ECO:0000256" key="2">
    <source>
        <dbReference type="ARBA" id="ARBA00023125"/>
    </source>
</evidence>
<keyword evidence="2" id="KW-0238">DNA-binding</keyword>
<dbReference type="CDD" id="cd07377">
    <property type="entry name" value="WHTH_GntR"/>
    <property type="match status" value="1"/>
</dbReference>
<dbReference type="RefSeq" id="WP_156608173.1">
    <property type="nucleotide sequence ID" value="NZ_WPCU01000004.1"/>
</dbReference>
<dbReference type="InterPro" id="IPR008920">
    <property type="entry name" value="TF_FadR/GntR_C"/>
</dbReference>
<dbReference type="GO" id="GO:0003700">
    <property type="term" value="F:DNA-binding transcription factor activity"/>
    <property type="evidence" value="ECO:0007669"/>
    <property type="project" value="InterPro"/>
</dbReference>
<dbReference type="EMBL" id="WPCU01000004">
    <property type="protein sequence ID" value="MVA75199.1"/>
    <property type="molecule type" value="Genomic_DNA"/>
</dbReference>
<sequence length="251" mass="27337">MTTSASPGPDGIHAPSLVQLAADSLRSMILAGEYAPGERLAEERLTERLGISRPPLREAMRLLEGEGFIVTQPRKGSRVATLTDQDVHEILTLRSALERLAFELGVPVRDPALLEAPRRAVAEMEDCARREDRGGLVQAGYRFHLALVGIAAHRRLSESYAAIQRQQLLCMARNLVVREAYYEDLVQHAARHRLLLERVESGDRDAALAELAAHGEQSFASVALPAELYRSSFSGGAPSARGRAGQSNAPT</sequence>
<accession>A0A6A9V094</accession>
<proteinExistence type="predicted"/>
<reference evidence="5 6" key="1">
    <citation type="submission" date="2019-12" db="EMBL/GenBank/DDBJ databases">
        <title>Auraticoccus cholistani sp. nov., an actinomycete isolated from soil of Cholistan desert.</title>
        <authorList>
            <person name="Cheema M.T."/>
        </authorList>
    </citation>
    <scope>NUCLEOTIDE SEQUENCE [LARGE SCALE GENOMIC DNA]</scope>
    <source>
        <strain evidence="5 6">F435</strain>
    </source>
</reference>
<keyword evidence="1" id="KW-0805">Transcription regulation</keyword>
<dbReference type="GO" id="GO:0003677">
    <property type="term" value="F:DNA binding"/>
    <property type="evidence" value="ECO:0007669"/>
    <property type="project" value="UniProtKB-KW"/>
</dbReference>
<organism evidence="5 6">
    <name type="scientific">Auraticoccus cholistanensis</name>
    <dbReference type="NCBI Taxonomy" id="2656650"/>
    <lineage>
        <taxon>Bacteria</taxon>
        <taxon>Bacillati</taxon>
        <taxon>Actinomycetota</taxon>
        <taxon>Actinomycetes</taxon>
        <taxon>Propionibacteriales</taxon>
        <taxon>Propionibacteriaceae</taxon>
        <taxon>Auraticoccus</taxon>
    </lineage>
</organism>
<dbReference type="InterPro" id="IPR000524">
    <property type="entry name" value="Tscrpt_reg_HTH_GntR"/>
</dbReference>
<dbReference type="InterPro" id="IPR036390">
    <property type="entry name" value="WH_DNA-bd_sf"/>
</dbReference>
<dbReference type="InterPro" id="IPR036388">
    <property type="entry name" value="WH-like_DNA-bd_sf"/>
</dbReference>
<dbReference type="Pfam" id="PF00392">
    <property type="entry name" value="GntR"/>
    <property type="match status" value="1"/>
</dbReference>
<dbReference type="SMART" id="SM00895">
    <property type="entry name" value="FCD"/>
    <property type="match status" value="1"/>
</dbReference>
<evidence type="ECO:0000256" key="3">
    <source>
        <dbReference type="ARBA" id="ARBA00023163"/>
    </source>
</evidence>
<dbReference type="SUPFAM" id="SSF48008">
    <property type="entry name" value="GntR ligand-binding domain-like"/>
    <property type="match status" value="1"/>
</dbReference>
<dbReference type="PRINTS" id="PR00035">
    <property type="entry name" value="HTHGNTR"/>
</dbReference>
<dbReference type="SMART" id="SM00345">
    <property type="entry name" value="HTH_GNTR"/>
    <property type="match status" value="1"/>
</dbReference>
<dbReference type="Gene3D" id="1.10.10.10">
    <property type="entry name" value="Winged helix-like DNA-binding domain superfamily/Winged helix DNA-binding domain"/>
    <property type="match status" value="1"/>
</dbReference>
<keyword evidence="3" id="KW-0804">Transcription</keyword>
<dbReference type="AlphaFoldDB" id="A0A6A9V094"/>
<dbReference type="SUPFAM" id="SSF46785">
    <property type="entry name" value="Winged helix' DNA-binding domain"/>
    <property type="match status" value="1"/>
</dbReference>
<name>A0A6A9V094_9ACTN</name>
<dbReference type="Pfam" id="PF07729">
    <property type="entry name" value="FCD"/>
    <property type="match status" value="1"/>
</dbReference>
<dbReference type="PANTHER" id="PTHR43537">
    <property type="entry name" value="TRANSCRIPTIONAL REGULATOR, GNTR FAMILY"/>
    <property type="match status" value="1"/>
</dbReference>
<dbReference type="PROSITE" id="PS50949">
    <property type="entry name" value="HTH_GNTR"/>
    <property type="match status" value="1"/>
</dbReference>
<evidence type="ECO:0000313" key="5">
    <source>
        <dbReference type="EMBL" id="MVA75199.1"/>
    </source>
</evidence>
<keyword evidence="6" id="KW-1185">Reference proteome</keyword>
<dbReference type="Proteomes" id="UP000435304">
    <property type="component" value="Unassembled WGS sequence"/>
</dbReference>
<dbReference type="PANTHER" id="PTHR43537:SF5">
    <property type="entry name" value="UXU OPERON TRANSCRIPTIONAL REGULATOR"/>
    <property type="match status" value="1"/>
</dbReference>
<evidence type="ECO:0000256" key="1">
    <source>
        <dbReference type="ARBA" id="ARBA00023015"/>
    </source>
</evidence>
<evidence type="ECO:0000259" key="4">
    <source>
        <dbReference type="PROSITE" id="PS50949"/>
    </source>
</evidence>
<gene>
    <name evidence="5" type="ORF">GC722_04015</name>
</gene>
<dbReference type="Gene3D" id="1.20.120.530">
    <property type="entry name" value="GntR ligand-binding domain-like"/>
    <property type="match status" value="1"/>
</dbReference>
<protein>
    <submittedName>
        <fullName evidence="5">GntR family transcriptional regulator</fullName>
    </submittedName>
</protein>